<reference evidence="10 11" key="1">
    <citation type="journal article" date="2016" name="Mol. Biol. Evol.">
        <title>Comparative Genomics of Early-Diverging Mushroom-Forming Fungi Provides Insights into the Origins of Lignocellulose Decay Capabilities.</title>
        <authorList>
            <person name="Nagy L.G."/>
            <person name="Riley R."/>
            <person name="Tritt A."/>
            <person name="Adam C."/>
            <person name="Daum C."/>
            <person name="Floudas D."/>
            <person name="Sun H."/>
            <person name="Yadav J.S."/>
            <person name="Pangilinan J."/>
            <person name="Larsson K.H."/>
            <person name="Matsuura K."/>
            <person name="Barry K."/>
            <person name="Labutti K."/>
            <person name="Kuo R."/>
            <person name="Ohm R.A."/>
            <person name="Bhattacharya S.S."/>
            <person name="Shirouzu T."/>
            <person name="Yoshinaga Y."/>
            <person name="Martin F.M."/>
            <person name="Grigoriev I.V."/>
            <person name="Hibbett D.S."/>
        </authorList>
    </citation>
    <scope>NUCLEOTIDE SEQUENCE [LARGE SCALE GENOMIC DNA]</scope>
    <source>
        <strain evidence="10 11">HHB12733</strain>
    </source>
</reference>
<evidence type="ECO:0000256" key="1">
    <source>
        <dbReference type="ARBA" id="ARBA00001971"/>
    </source>
</evidence>
<dbReference type="GO" id="GO:0016705">
    <property type="term" value="F:oxidoreductase activity, acting on paired donors, with incorporation or reduction of molecular oxygen"/>
    <property type="evidence" value="ECO:0007669"/>
    <property type="project" value="InterPro"/>
</dbReference>
<dbReference type="Gene3D" id="1.10.630.10">
    <property type="entry name" value="Cytochrome P450"/>
    <property type="match status" value="1"/>
</dbReference>
<keyword evidence="4 8" id="KW-0349">Heme</keyword>
<organism evidence="10 11">
    <name type="scientific">Calocera cornea HHB12733</name>
    <dbReference type="NCBI Taxonomy" id="1353952"/>
    <lineage>
        <taxon>Eukaryota</taxon>
        <taxon>Fungi</taxon>
        <taxon>Dikarya</taxon>
        <taxon>Basidiomycota</taxon>
        <taxon>Agaricomycotina</taxon>
        <taxon>Dacrymycetes</taxon>
        <taxon>Dacrymycetales</taxon>
        <taxon>Dacrymycetaceae</taxon>
        <taxon>Calocera</taxon>
    </lineage>
</organism>
<comment type="similarity">
    <text evidence="3">Belongs to the cytochrome P450 family.</text>
</comment>
<comment type="pathway">
    <text evidence="2">Secondary metabolite biosynthesis.</text>
</comment>
<accession>A0A165HGW2</accession>
<evidence type="ECO:0000256" key="6">
    <source>
        <dbReference type="ARBA" id="ARBA00023004"/>
    </source>
</evidence>
<evidence type="ECO:0000313" key="11">
    <source>
        <dbReference type="Proteomes" id="UP000076842"/>
    </source>
</evidence>
<evidence type="ECO:0000256" key="3">
    <source>
        <dbReference type="ARBA" id="ARBA00010617"/>
    </source>
</evidence>
<dbReference type="PRINTS" id="PR00385">
    <property type="entry name" value="P450"/>
</dbReference>
<evidence type="ECO:0000313" key="10">
    <source>
        <dbReference type="EMBL" id="KZT59286.1"/>
    </source>
</evidence>
<dbReference type="InterPro" id="IPR050121">
    <property type="entry name" value="Cytochrome_P450_monoxygenase"/>
</dbReference>
<evidence type="ECO:0000256" key="4">
    <source>
        <dbReference type="ARBA" id="ARBA00022617"/>
    </source>
</evidence>
<dbReference type="PRINTS" id="PR00463">
    <property type="entry name" value="EP450I"/>
</dbReference>
<feature type="chain" id="PRO_5007858668" evidence="9">
    <location>
        <begin position="24"/>
        <end position="552"/>
    </location>
</feature>
<evidence type="ECO:0000256" key="5">
    <source>
        <dbReference type="ARBA" id="ARBA00023002"/>
    </source>
</evidence>
<dbReference type="Pfam" id="PF00067">
    <property type="entry name" value="p450"/>
    <property type="match status" value="1"/>
</dbReference>
<dbReference type="GO" id="GO:0005506">
    <property type="term" value="F:iron ion binding"/>
    <property type="evidence" value="ECO:0007669"/>
    <property type="project" value="InterPro"/>
</dbReference>
<dbReference type="GO" id="GO:0004497">
    <property type="term" value="F:monooxygenase activity"/>
    <property type="evidence" value="ECO:0007669"/>
    <property type="project" value="UniProtKB-KW"/>
</dbReference>
<protein>
    <submittedName>
        <fullName evidence="10">Cytochrome P450</fullName>
    </submittedName>
</protein>
<dbReference type="AlphaFoldDB" id="A0A165HGW2"/>
<evidence type="ECO:0000256" key="9">
    <source>
        <dbReference type="SAM" id="SignalP"/>
    </source>
</evidence>
<evidence type="ECO:0000256" key="8">
    <source>
        <dbReference type="PIRSR" id="PIRSR602401-1"/>
    </source>
</evidence>
<keyword evidence="7" id="KW-0503">Monooxygenase</keyword>
<dbReference type="InParanoid" id="A0A165HGW2"/>
<dbReference type="Proteomes" id="UP000076842">
    <property type="component" value="Unassembled WGS sequence"/>
</dbReference>
<keyword evidence="6 8" id="KW-0408">Iron</keyword>
<dbReference type="InterPro" id="IPR001128">
    <property type="entry name" value="Cyt_P450"/>
</dbReference>
<comment type="cofactor">
    <cofactor evidence="1 8">
        <name>heme</name>
        <dbReference type="ChEBI" id="CHEBI:30413"/>
    </cofactor>
</comment>
<dbReference type="InterPro" id="IPR002401">
    <property type="entry name" value="Cyt_P450_E_grp-I"/>
</dbReference>
<dbReference type="STRING" id="1353952.A0A165HGW2"/>
<dbReference type="PANTHER" id="PTHR24305:SF166">
    <property type="entry name" value="CYTOCHROME P450 12A4, MITOCHONDRIAL-RELATED"/>
    <property type="match status" value="1"/>
</dbReference>
<feature type="binding site" description="axial binding residue" evidence="8">
    <location>
        <position position="489"/>
    </location>
    <ligand>
        <name>heme</name>
        <dbReference type="ChEBI" id="CHEBI:30413"/>
    </ligand>
    <ligandPart>
        <name>Fe</name>
        <dbReference type="ChEBI" id="CHEBI:18248"/>
    </ligandPart>
</feature>
<dbReference type="OrthoDB" id="1470350at2759"/>
<dbReference type="CDD" id="cd11069">
    <property type="entry name" value="CYP_FUM15-like"/>
    <property type="match status" value="1"/>
</dbReference>
<dbReference type="SUPFAM" id="SSF48264">
    <property type="entry name" value="Cytochrome P450"/>
    <property type="match status" value="1"/>
</dbReference>
<dbReference type="PANTHER" id="PTHR24305">
    <property type="entry name" value="CYTOCHROME P450"/>
    <property type="match status" value="1"/>
</dbReference>
<keyword evidence="9" id="KW-0732">Signal</keyword>
<evidence type="ECO:0000256" key="2">
    <source>
        <dbReference type="ARBA" id="ARBA00005179"/>
    </source>
</evidence>
<gene>
    <name evidence="10" type="ORF">CALCODRAFT_431201</name>
</gene>
<evidence type="ECO:0000256" key="7">
    <source>
        <dbReference type="ARBA" id="ARBA00023033"/>
    </source>
</evidence>
<keyword evidence="8" id="KW-0479">Metal-binding</keyword>
<sequence length="552" mass="62642">MGLAIVLTYGLYLLAKFLHTVLSTPVKQLRGPNNPSWILGQEPAIIAAEDGILIQQWANQFGLTFKYPSFLSKWELCTMDPRAISHILTNNYVYPKPDVVRQFLSQVLGTEGLISAEGETHRRQRRILNPSFSPAQLREVTPIFFEKAAELRDIWQAHIADSPMPAGGKIMDVYQWLSRATLDIIGLAGFDYDFESLIHDKNELAVAFRELFRVQMAVRWLNLVRMWFPVLRPFLVRSHMEAHRHLFDFLQPEPDRHVKKISQETMRRVGMELIQRKKAEVAKGLVGEKPSSNTVVVGRDILSALIRANMASDVSYTHKLTDEEVLSQITTFILAGHETTSNSVTWSLLTLAQYPAIQDQLRKELLAVSEETLSMDALNALPYLDLCTRELLRLQGPVRETVRTALQDDTIPLQYPIVDKYGKTIDSVRIKAGDAIVIPIMVIDRSERFWGPSAQEFKPERFQDLPKEASAIPGVYSHIMTFLGGQRACIGYRFSVIEMKAFLFVLLRSFVFELSDENVKILKKTAIVTRPLVQGEEDKGAQLPLRIRAVTA</sequence>
<keyword evidence="5" id="KW-0560">Oxidoreductase</keyword>
<proteinExistence type="inferred from homology"/>
<feature type="signal peptide" evidence="9">
    <location>
        <begin position="1"/>
        <end position="23"/>
    </location>
</feature>
<dbReference type="GO" id="GO:0020037">
    <property type="term" value="F:heme binding"/>
    <property type="evidence" value="ECO:0007669"/>
    <property type="project" value="InterPro"/>
</dbReference>
<keyword evidence="11" id="KW-1185">Reference proteome</keyword>
<dbReference type="InterPro" id="IPR036396">
    <property type="entry name" value="Cyt_P450_sf"/>
</dbReference>
<dbReference type="EMBL" id="KV423942">
    <property type="protein sequence ID" value="KZT59286.1"/>
    <property type="molecule type" value="Genomic_DNA"/>
</dbReference>
<name>A0A165HGW2_9BASI</name>